<accession>A0A9K3CRY5</accession>
<name>A0A9K3CRY5_9EUKA</name>
<organism evidence="1 2">
    <name type="scientific">Kipferlia bialata</name>
    <dbReference type="NCBI Taxonomy" id="797122"/>
    <lineage>
        <taxon>Eukaryota</taxon>
        <taxon>Metamonada</taxon>
        <taxon>Carpediemonas-like organisms</taxon>
        <taxon>Kipferlia</taxon>
    </lineage>
</organism>
<dbReference type="Proteomes" id="UP000265618">
    <property type="component" value="Unassembled WGS sequence"/>
</dbReference>
<reference evidence="1 2" key="1">
    <citation type="journal article" date="2018" name="PLoS ONE">
        <title>The draft genome of Kipferlia bialata reveals reductive genome evolution in fornicate parasites.</title>
        <authorList>
            <person name="Tanifuji G."/>
            <person name="Takabayashi S."/>
            <person name="Kume K."/>
            <person name="Takagi M."/>
            <person name="Nakayama T."/>
            <person name="Kamikawa R."/>
            <person name="Inagaki Y."/>
            <person name="Hashimoto T."/>
        </authorList>
    </citation>
    <scope>NUCLEOTIDE SEQUENCE [LARGE SCALE GENOMIC DNA]</scope>
    <source>
        <strain evidence="1">NY0173</strain>
    </source>
</reference>
<comment type="caution">
    <text evidence="1">The sequence shown here is derived from an EMBL/GenBank/DDBJ whole genome shotgun (WGS) entry which is preliminary data.</text>
</comment>
<evidence type="ECO:0000313" key="2">
    <source>
        <dbReference type="Proteomes" id="UP000265618"/>
    </source>
</evidence>
<evidence type="ECO:0000313" key="1">
    <source>
        <dbReference type="EMBL" id="GIQ82194.1"/>
    </source>
</evidence>
<protein>
    <submittedName>
        <fullName evidence="1">Uncharacterized protein</fullName>
    </submittedName>
</protein>
<dbReference type="AlphaFoldDB" id="A0A9K3CRY5"/>
<gene>
    <name evidence="1" type="ORF">KIPB_003286</name>
</gene>
<dbReference type="EMBL" id="BDIP01000617">
    <property type="protein sequence ID" value="GIQ82194.1"/>
    <property type="molecule type" value="Genomic_DNA"/>
</dbReference>
<keyword evidence="2" id="KW-1185">Reference proteome</keyword>
<sequence>MTFSMVGYISDDEVFDVLDVQYRGFREYYALVAAQWGHTGFDRGPRETYTDGATVNFMSFVQGILTEAAKVPQACESEAKREQMQRDVPGQYIFLHGWTAGDLRWTPAECTQVADALDTIGMQFL</sequence>
<proteinExistence type="predicted"/>